<dbReference type="AlphaFoldDB" id="A0A8X6PEW8"/>
<keyword evidence="4" id="KW-1185">Reference proteome</keyword>
<evidence type="ECO:0000313" key="4">
    <source>
        <dbReference type="Proteomes" id="UP000887013"/>
    </source>
</evidence>
<feature type="chain" id="PRO_5036456932" evidence="2">
    <location>
        <begin position="22"/>
        <end position="173"/>
    </location>
</feature>
<evidence type="ECO:0000313" key="3">
    <source>
        <dbReference type="EMBL" id="GFT62943.1"/>
    </source>
</evidence>
<accession>A0A8X6PEW8</accession>
<dbReference type="Proteomes" id="UP000887013">
    <property type="component" value="Unassembled WGS sequence"/>
</dbReference>
<sequence>MMHGIAVVLLLMLGLSQYIKGQNSESGPICPPTIVDCACIEDLDYNVIQINVTTGSIAHERLTSISDVLRYNADTSLNPGIVLTASPTPSSFGIRCFPIKHEYGKKIPISNSLQEDDDIDRPPSRKTPERKGQVADELMLDKMLSQFYPVEIIYPRLSKVFFLFSSIVFLEFD</sequence>
<name>A0A8X6PEW8_NEPPI</name>
<feature type="compositionally biased region" description="Basic and acidic residues" evidence="1">
    <location>
        <begin position="120"/>
        <end position="132"/>
    </location>
</feature>
<comment type="caution">
    <text evidence="3">The sequence shown here is derived from an EMBL/GenBank/DDBJ whole genome shotgun (WGS) entry which is preliminary data.</text>
</comment>
<feature type="signal peptide" evidence="2">
    <location>
        <begin position="1"/>
        <end position="21"/>
    </location>
</feature>
<organism evidence="3 4">
    <name type="scientific">Nephila pilipes</name>
    <name type="common">Giant wood spider</name>
    <name type="synonym">Nephila maculata</name>
    <dbReference type="NCBI Taxonomy" id="299642"/>
    <lineage>
        <taxon>Eukaryota</taxon>
        <taxon>Metazoa</taxon>
        <taxon>Ecdysozoa</taxon>
        <taxon>Arthropoda</taxon>
        <taxon>Chelicerata</taxon>
        <taxon>Arachnida</taxon>
        <taxon>Araneae</taxon>
        <taxon>Araneomorphae</taxon>
        <taxon>Entelegynae</taxon>
        <taxon>Araneoidea</taxon>
        <taxon>Nephilidae</taxon>
        <taxon>Nephila</taxon>
    </lineage>
</organism>
<proteinExistence type="predicted"/>
<evidence type="ECO:0000256" key="2">
    <source>
        <dbReference type="SAM" id="SignalP"/>
    </source>
</evidence>
<reference evidence="3" key="1">
    <citation type="submission" date="2020-08" db="EMBL/GenBank/DDBJ databases">
        <title>Multicomponent nature underlies the extraordinary mechanical properties of spider dragline silk.</title>
        <authorList>
            <person name="Kono N."/>
            <person name="Nakamura H."/>
            <person name="Mori M."/>
            <person name="Yoshida Y."/>
            <person name="Ohtoshi R."/>
            <person name="Malay A.D."/>
            <person name="Moran D.A.P."/>
            <person name="Tomita M."/>
            <person name="Numata K."/>
            <person name="Arakawa K."/>
        </authorList>
    </citation>
    <scope>NUCLEOTIDE SEQUENCE</scope>
</reference>
<gene>
    <name evidence="3" type="ORF">NPIL_557192</name>
</gene>
<protein>
    <submittedName>
        <fullName evidence="3">Uncharacterized protein</fullName>
    </submittedName>
</protein>
<dbReference type="EMBL" id="BMAW01068131">
    <property type="protein sequence ID" value="GFT62943.1"/>
    <property type="molecule type" value="Genomic_DNA"/>
</dbReference>
<evidence type="ECO:0000256" key="1">
    <source>
        <dbReference type="SAM" id="MobiDB-lite"/>
    </source>
</evidence>
<feature type="region of interest" description="Disordered" evidence="1">
    <location>
        <begin position="112"/>
        <end position="132"/>
    </location>
</feature>
<keyword evidence="2" id="KW-0732">Signal</keyword>